<dbReference type="SUPFAM" id="SSF48695">
    <property type="entry name" value="Multiheme cytochromes"/>
    <property type="match status" value="1"/>
</dbReference>
<accession>A0A8J6TAY4</accession>
<evidence type="ECO:0000313" key="3">
    <source>
        <dbReference type="Proteomes" id="UP000603545"/>
    </source>
</evidence>
<proteinExistence type="predicted"/>
<keyword evidence="1" id="KW-0472">Membrane</keyword>
<dbReference type="EMBL" id="JACNLL010000082">
    <property type="protein sequence ID" value="MBC8200176.1"/>
    <property type="molecule type" value="Genomic_DNA"/>
</dbReference>
<dbReference type="InterPro" id="IPR036280">
    <property type="entry name" value="Multihaem_cyt_sf"/>
</dbReference>
<reference evidence="2 3" key="1">
    <citation type="submission" date="2020-08" db="EMBL/GenBank/DDBJ databases">
        <title>Bridging the membrane lipid divide: bacteria of the FCB group superphylum have the potential to synthesize archaeal ether lipids.</title>
        <authorList>
            <person name="Villanueva L."/>
            <person name="Von Meijenfeldt F.A.B."/>
            <person name="Westbye A.B."/>
            <person name="Yadav S."/>
            <person name="Hopmans E.C."/>
            <person name="Dutilh B.E."/>
            <person name="Sinninghe Damste J.S."/>
        </authorList>
    </citation>
    <scope>NUCLEOTIDE SEQUENCE [LARGE SCALE GENOMIC DNA]</scope>
    <source>
        <strain evidence="2">NIOZ-UU82</strain>
    </source>
</reference>
<sequence>MNDKNIIITGLIIFFVFLTFPFWYNMGKASPVPEPKLTDKAKAAKECVEPKEYMKAEHMQILDIWRDGVVREANRVYISETGKKFNMSLSTGDDSCMGCHSNKADFCDKCHDYASVTPYCWDCHIEPPKEKK</sequence>
<name>A0A8J6TAY4_9BACT</name>
<dbReference type="AlphaFoldDB" id="A0A8J6TAY4"/>
<keyword evidence="1" id="KW-1133">Transmembrane helix</keyword>
<evidence type="ECO:0000256" key="1">
    <source>
        <dbReference type="SAM" id="Phobius"/>
    </source>
</evidence>
<dbReference type="Proteomes" id="UP000603545">
    <property type="component" value="Unassembled WGS sequence"/>
</dbReference>
<feature type="transmembrane region" description="Helical" evidence="1">
    <location>
        <begin position="6"/>
        <end position="24"/>
    </location>
</feature>
<comment type="caution">
    <text evidence="2">The sequence shown here is derived from an EMBL/GenBank/DDBJ whole genome shotgun (WGS) entry which is preliminary data.</text>
</comment>
<protein>
    <submittedName>
        <fullName evidence="2">Sulfate reduction electron transfer complex DsrMKJOP subunit DsrJ</fullName>
    </submittedName>
</protein>
<keyword evidence="1" id="KW-0812">Transmembrane</keyword>
<organism evidence="2 3">
    <name type="scientific">Candidatus Desulfaltia bathyphila</name>
    <dbReference type="NCBI Taxonomy" id="2841697"/>
    <lineage>
        <taxon>Bacteria</taxon>
        <taxon>Pseudomonadati</taxon>
        <taxon>Thermodesulfobacteriota</taxon>
        <taxon>Desulfobacteria</taxon>
        <taxon>Desulfobacterales</taxon>
        <taxon>Desulfobacterales incertae sedis</taxon>
        <taxon>Candidatus Desulfaltia</taxon>
    </lineage>
</organism>
<evidence type="ECO:0000313" key="2">
    <source>
        <dbReference type="EMBL" id="MBC8200176.1"/>
    </source>
</evidence>
<dbReference type="NCBIfam" id="NF038038">
    <property type="entry name" value="cytoc_DsrJ"/>
    <property type="match status" value="1"/>
</dbReference>
<dbReference type="InterPro" id="IPR047668">
    <property type="entry name" value="DsrJ"/>
</dbReference>
<gene>
    <name evidence="2" type="primary">dsrJ</name>
    <name evidence="2" type="ORF">H8E80_09090</name>
</gene>